<reference evidence="1 2" key="1">
    <citation type="submission" date="2024-08" db="EMBL/GenBank/DDBJ databases">
        <authorList>
            <person name="Cucini C."/>
            <person name="Frati F."/>
        </authorList>
    </citation>
    <scope>NUCLEOTIDE SEQUENCE [LARGE SCALE GENOMIC DNA]</scope>
</reference>
<comment type="caution">
    <text evidence="1">The sequence shown here is derived from an EMBL/GenBank/DDBJ whole genome shotgun (WGS) entry which is preliminary data.</text>
</comment>
<dbReference type="EMBL" id="CAXLJM020000057">
    <property type="protein sequence ID" value="CAL8118585.1"/>
    <property type="molecule type" value="Genomic_DNA"/>
</dbReference>
<proteinExistence type="predicted"/>
<keyword evidence="2" id="KW-1185">Reference proteome</keyword>
<name>A0ABP1R3E6_9HEXA</name>
<sequence>MDNLNPSEVAVTGDSEKFARLLNIRKQVYDIMEGRLESIRYVERVSRLIRSQYKSLRNLEKVLIKLQNALFQRAFKGQVNYVEARKVLKKVNQTYFKLKMKFRNFGKRYKAFNMRIVKESNEWLTNAPSNRLPDWPNLPEELFQSALKEWENGNEWSNEILREVRTFHMEWKQLGNKWGVDTARSLNRILPLMMALSNSA</sequence>
<evidence type="ECO:0000313" key="1">
    <source>
        <dbReference type="EMBL" id="CAL8118585.1"/>
    </source>
</evidence>
<protein>
    <submittedName>
        <fullName evidence="1">Uncharacterized protein</fullName>
    </submittedName>
</protein>
<accession>A0ABP1R3E6</accession>
<gene>
    <name evidence="1" type="ORF">ODALV1_LOCUS18198</name>
</gene>
<evidence type="ECO:0000313" key="2">
    <source>
        <dbReference type="Proteomes" id="UP001642540"/>
    </source>
</evidence>
<organism evidence="1 2">
    <name type="scientific">Orchesella dallaii</name>
    <dbReference type="NCBI Taxonomy" id="48710"/>
    <lineage>
        <taxon>Eukaryota</taxon>
        <taxon>Metazoa</taxon>
        <taxon>Ecdysozoa</taxon>
        <taxon>Arthropoda</taxon>
        <taxon>Hexapoda</taxon>
        <taxon>Collembola</taxon>
        <taxon>Entomobryomorpha</taxon>
        <taxon>Entomobryoidea</taxon>
        <taxon>Orchesellidae</taxon>
        <taxon>Orchesellinae</taxon>
        <taxon>Orchesella</taxon>
    </lineage>
</organism>
<dbReference type="Proteomes" id="UP001642540">
    <property type="component" value="Unassembled WGS sequence"/>
</dbReference>